<evidence type="ECO:0000313" key="1">
    <source>
        <dbReference type="EMBL" id="QOW10637.1"/>
    </source>
</evidence>
<sequence>MTSIISASFSPTLCFDRLSNQLRQVLRQAQYDTQHKKGSESDFFENEVLSILAQEFDLGDFYVKKKENFFQQYFSTSKHKNPQCLKRGQKFNIEAQLTFPRKSRLKDEINNGDFLRRNLLFLVKRSRLDFFVTFCVKTKSKRETKMFFCIGDFDKLNHHRQAQSPSTSSITKQKITKFQVLTSKYYYHLGVIGVKKKSDSFSPTLCFDRLSNQLRQVLRQAQYDIQHKKGSESDFHRSLLHHYLVAL</sequence>
<dbReference type="Proteomes" id="UP000594195">
    <property type="component" value="Chromosome"/>
</dbReference>
<dbReference type="RefSeq" id="WP_193810801.1">
    <property type="nucleotide sequence ID" value="NZ_CP040442.1"/>
</dbReference>
<evidence type="ECO:0000313" key="2">
    <source>
        <dbReference type="Proteomes" id="UP000594195"/>
    </source>
</evidence>
<name>A0A7M2Y8Q6_9FLAO</name>
<keyword evidence="2" id="KW-1185">Reference proteome</keyword>
<dbReference type="KEGG" id="kfa:Q73A0000_09750"/>
<accession>A0A7M2Y8Q6</accession>
<proteinExistence type="predicted"/>
<dbReference type="AlphaFoldDB" id="A0A7M2Y8Q6"/>
<reference evidence="1 2" key="1">
    <citation type="submission" date="2019-05" db="EMBL/GenBank/DDBJ databases">
        <title>Chryseobacterium sp. isolated from King George Island, maritime Antarctica.</title>
        <authorList>
            <person name="Peng X."/>
        </authorList>
    </citation>
    <scope>NUCLEOTIDE SEQUENCE [LARGE SCALE GENOMIC DNA]</scope>
    <source>
        <strain evidence="1 2">7-3A</strain>
    </source>
</reference>
<dbReference type="EMBL" id="CP040442">
    <property type="protein sequence ID" value="QOW10637.1"/>
    <property type="molecule type" value="Genomic_DNA"/>
</dbReference>
<organism evidence="1 2">
    <name type="scientific">Kaistella flava</name>
    <name type="common">ex Peng et al. 2021</name>
    <dbReference type="NCBI Taxonomy" id="2038776"/>
    <lineage>
        <taxon>Bacteria</taxon>
        <taxon>Pseudomonadati</taxon>
        <taxon>Bacteroidota</taxon>
        <taxon>Flavobacteriia</taxon>
        <taxon>Flavobacteriales</taxon>
        <taxon>Weeksellaceae</taxon>
        <taxon>Chryseobacterium group</taxon>
        <taxon>Kaistella</taxon>
    </lineage>
</organism>
<protein>
    <submittedName>
        <fullName evidence="1">Uncharacterized protein</fullName>
    </submittedName>
</protein>
<gene>
    <name evidence="1" type="ORF">Q73A0000_09750</name>
</gene>